<dbReference type="GO" id="GO:0031267">
    <property type="term" value="F:small GTPase binding"/>
    <property type="evidence" value="ECO:0007669"/>
    <property type="project" value="InterPro"/>
</dbReference>
<dbReference type="Pfam" id="PF02181">
    <property type="entry name" value="FH2"/>
    <property type="match status" value="1"/>
</dbReference>
<reference evidence="5" key="3">
    <citation type="submission" date="2025-09" db="UniProtKB">
        <authorList>
            <consortium name="Ensembl"/>
        </authorList>
    </citation>
    <scope>IDENTIFICATION</scope>
</reference>
<comment type="similarity">
    <text evidence="1">Belongs to the formin homology family.</text>
</comment>
<evidence type="ECO:0000256" key="1">
    <source>
        <dbReference type="ARBA" id="ARBA00023449"/>
    </source>
</evidence>
<dbReference type="GO" id="GO:0051015">
    <property type="term" value="F:actin filament binding"/>
    <property type="evidence" value="ECO:0007669"/>
    <property type="project" value="TreeGrafter"/>
</dbReference>
<dbReference type="Pfam" id="PF06367">
    <property type="entry name" value="Drf_FH3"/>
    <property type="match status" value="1"/>
</dbReference>
<reference evidence="5" key="1">
    <citation type="submission" date="2021-04" db="EMBL/GenBank/DDBJ databases">
        <authorList>
            <consortium name="Wellcome Sanger Institute Data Sharing"/>
        </authorList>
    </citation>
    <scope>NUCLEOTIDE SEQUENCE [LARGE SCALE GENOMIC DNA]</scope>
</reference>
<feature type="domain" description="GBD/FH3" evidence="3">
    <location>
        <begin position="1"/>
        <end position="414"/>
    </location>
</feature>
<dbReference type="GO" id="GO:0008360">
    <property type="term" value="P:regulation of cell shape"/>
    <property type="evidence" value="ECO:0007669"/>
    <property type="project" value="TreeGrafter"/>
</dbReference>
<dbReference type="GO" id="GO:0030866">
    <property type="term" value="P:cortical actin cytoskeleton organization"/>
    <property type="evidence" value="ECO:0007669"/>
    <property type="project" value="TreeGrafter"/>
</dbReference>
<dbReference type="SUPFAM" id="SSF48371">
    <property type="entry name" value="ARM repeat"/>
    <property type="match status" value="1"/>
</dbReference>
<dbReference type="AlphaFoldDB" id="A0A671Y1J2"/>
<dbReference type="PANTHER" id="PTHR45857:SF2">
    <property type="entry name" value="FORMIN-LIKE PROTEIN 1"/>
    <property type="match status" value="1"/>
</dbReference>
<dbReference type="InterPro" id="IPR016024">
    <property type="entry name" value="ARM-type_fold"/>
</dbReference>
<keyword evidence="6" id="KW-1185">Reference proteome</keyword>
<dbReference type="Gene3D" id="1.20.58.2220">
    <property type="entry name" value="Formin, FH2 domain"/>
    <property type="match status" value="1"/>
</dbReference>
<dbReference type="SUPFAM" id="SSF101447">
    <property type="entry name" value="Formin homology 2 domain (FH2 domain)"/>
    <property type="match status" value="1"/>
</dbReference>
<evidence type="ECO:0000259" key="3">
    <source>
        <dbReference type="PROSITE" id="PS51232"/>
    </source>
</evidence>
<dbReference type="PROSITE" id="PS51444">
    <property type="entry name" value="FH2"/>
    <property type="match status" value="1"/>
</dbReference>
<feature type="compositionally biased region" description="Low complexity" evidence="2">
    <location>
        <begin position="444"/>
        <end position="458"/>
    </location>
</feature>
<dbReference type="Pfam" id="PF06371">
    <property type="entry name" value="Drf_GBD"/>
    <property type="match status" value="2"/>
</dbReference>
<evidence type="ECO:0000256" key="2">
    <source>
        <dbReference type="SAM" id="MobiDB-lite"/>
    </source>
</evidence>
<feature type="region of interest" description="Disordered" evidence="2">
    <location>
        <begin position="125"/>
        <end position="155"/>
    </location>
</feature>
<proteinExistence type="inferred from homology"/>
<feature type="compositionally biased region" description="Basic and acidic residues" evidence="2">
    <location>
        <begin position="380"/>
        <end position="392"/>
    </location>
</feature>
<feature type="compositionally biased region" description="Pro residues" evidence="2">
    <location>
        <begin position="475"/>
        <end position="524"/>
    </location>
</feature>
<feature type="compositionally biased region" description="Polar residues" evidence="2">
    <location>
        <begin position="393"/>
        <end position="402"/>
    </location>
</feature>
<dbReference type="InterPro" id="IPR015425">
    <property type="entry name" value="FH2_Formin"/>
</dbReference>
<dbReference type="SMART" id="SM01140">
    <property type="entry name" value="Drf_GBD"/>
    <property type="match status" value="1"/>
</dbReference>
<dbReference type="GO" id="GO:0016477">
    <property type="term" value="P:cell migration"/>
    <property type="evidence" value="ECO:0007669"/>
    <property type="project" value="TreeGrafter"/>
</dbReference>
<dbReference type="GO" id="GO:0005829">
    <property type="term" value="C:cytosol"/>
    <property type="evidence" value="ECO:0007669"/>
    <property type="project" value="TreeGrafter"/>
</dbReference>
<dbReference type="InterPro" id="IPR014768">
    <property type="entry name" value="GBD/FH3_dom"/>
</dbReference>
<feature type="domain" description="FH2" evidence="4">
    <location>
        <begin position="535"/>
        <end position="926"/>
    </location>
</feature>
<dbReference type="PROSITE" id="PS51232">
    <property type="entry name" value="GBD_FH3"/>
    <property type="match status" value="1"/>
</dbReference>
<feature type="compositionally biased region" description="Basic and acidic residues" evidence="2">
    <location>
        <begin position="133"/>
        <end position="143"/>
    </location>
</feature>
<organism evidence="5 6">
    <name type="scientific">Sparus aurata</name>
    <name type="common">Gilthead sea bream</name>
    <dbReference type="NCBI Taxonomy" id="8175"/>
    <lineage>
        <taxon>Eukaryota</taxon>
        <taxon>Metazoa</taxon>
        <taxon>Chordata</taxon>
        <taxon>Craniata</taxon>
        <taxon>Vertebrata</taxon>
        <taxon>Euteleostomi</taxon>
        <taxon>Actinopterygii</taxon>
        <taxon>Neopterygii</taxon>
        <taxon>Teleostei</taxon>
        <taxon>Neoteleostei</taxon>
        <taxon>Acanthomorphata</taxon>
        <taxon>Eupercaria</taxon>
        <taxon>Spariformes</taxon>
        <taxon>Sparidae</taxon>
        <taxon>Sparus</taxon>
    </lineage>
</organism>
<dbReference type="GeneTree" id="ENSGT00940000156292"/>
<dbReference type="Ensembl" id="ENSSAUT00010060252.1">
    <property type="protein sequence ID" value="ENSSAUP00010057379.1"/>
    <property type="gene ID" value="ENSSAUG00010023092.1"/>
</dbReference>
<feature type="region of interest" description="Disordered" evidence="2">
    <location>
        <begin position="444"/>
        <end position="525"/>
    </location>
</feature>
<dbReference type="InterPro" id="IPR010472">
    <property type="entry name" value="FH3_dom"/>
</dbReference>
<name>A0A671Y1J2_SPAAU</name>
<dbReference type="Proteomes" id="UP000472265">
    <property type="component" value="Chromosome 23"/>
</dbReference>
<accession>A0A671Y1J2</accession>
<reference evidence="5" key="2">
    <citation type="submission" date="2025-08" db="UniProtKB">
        <authorList>
            <consortium name="Ensembl"/>
        </authorList>
    </citation>
    <scope>IDENTIFICATION</scope>
</reference>
<dbReference type="InterPro" id="IPR011989">
    <property type="entry name" value="ARM-like"/>
</dbReference>
<dbReference type="InterPro" id="IPR010473">
    <property type="entry name" value="GTPase-bd"/>
</dbReference>
<gene>
    <name evidence="5" type="primary">FMNL1</name>
    <name evidence="5" type="synonym">fmnl1a</name>
</gene>
<dbReference type="PANTHER" id="PTHR45857">
    <property type="entry name" value="FORMIN-LIKE PROTEIN"/>
    <property type="match status" value="1"/>
</dbReference>
<dbReference type="FunFam" id="1.20.58.2220:FF:000001">
    <property type="entry name" value="Formin-like 1, isoform CRA_c"/>
    <property type="match status" value="1"/>
</dbReference>
<protein>
    <submittedName>
        <fullName evidence="5">Formin like 1</fullName>
    </submittedName>
</protein>
<feature type="region of interest" description="Disordered" evidence="2">
    <location>
        <begin position="380"/>
        <end position="404"/>
    </location>
</feature>
<dbReference type="Gene3D" id="1.25.10.10">
    <property type="entry name" value="Leucine-rich Repeat Variant"/>
    <property type="match status" value="1"/>
</dbReference>
<dbReference type="InterPro" id="IPR042201">
    <property type="entry name" value="FH2_Formin_sf"/>
</dbReference>
<dbReference type="SMART" id="SM01139">
    <property type="entry name" value="Drf_FH3"/>
    <property type="match status" value="1"/>
</dbReference>
<dbReference type="PRINTS" id="PR01217">
    <property type="entry name" value="PRICHEXTENSN"/>
</dbReference>
<evidence type="ECO:0000313" key="5">
    <source>
        <dbReference type="Ensembl" id="ENSSAUP00010057379.1"/>
    </source>
</evidence>
<dbReference type="InterPro" id="IPR043592">
    <property type="entry name" value="FMNL_animal"/>
</dbReference>
<dbReference type="SMART" id="SM00498">
    <property type="entry name" value="FH2"/>
    <property type="match status" value="1"/>
</dbReference>
<sequence length="951" mass="106399">MHKKAQIIPLHMNLPPDKLKLLSQYDNEKKWELVCDQERFQVKSPPSTYLAKIKSLYQDQGGVSRRLKKRIQDATQVLKDLEISLRTNHIGWAQEFLNEQNKGLDVLVEYLSHAQSDVSFEVESVENGGTLSDKSKPAERSMEDLTSAKNPVRGATDSCASRRSLCRYSIRSHSSYQRDDVHVCIMCLRAIMNYQSGFNLVMTHPRCVNEITLSLNSRNPRTKALVLELLAAVCLVRGGHDIILSAFDNFKDVSRERNRFEKLMEYFINDDSNIDFMVACMQFINIVVHSVENMNFRVHLQYEFTHLSLDKYLERLKQTESEKLQVQIQAYLDNVLDVGALLEDAENRGGMLLHVDDLQEHNSRTGEKISELETQLMQRELDREREKDRERLSTSTPQTSSELEQKIQELQDKGLIRLGRSASGGLDIQVVPVTVVEYVQAPASAAPPTAPDSVSDSTVSAPPPPPGGPGEVAAAPPPPPPPPLPGTSGVPPPPPPPPPPPGAGPPPPPPPPGAGPPPPPPPFIPFFSAISGLKSKKPIQTKYRLPLLNWQALKPNQVTGTVFNELDDEQVLGELNMDMFEDMFKTRAQGPPADLSSVKKKVAQKTPSKISLIDPNKAKNLAITLRKGGMNPSAICTAIETYDQQSLSIDFLELLEAFIPSDYELKLLVNYEKDGRPLDELTNEDQFILQFGKIKRLKQRINTLTFMGNFPETVKRIQPQLNSIIAASMSIKSSDKLKKILEIVLAFGNYMNSSKRGAAYGFRLQSLDLLLETKSTDRSQTLLQFITSIIQEKYPDLVNFHTDLHFVDKAALVSLDGILQDIRSLERGMEVTKKEFMVQDDSPVLKEFIKVNCEQLEALIKDSKTAQEAYGSVVEYFGENPKTTQPSMFFPLFGRFIKGYKGPMMPKMPQMDLIAELKKRQKPQVREGKDGALEDIITGTVTGTFTRGVTL</sequence>
<evidence type="ECO:0000313" key="6">
    <source>
        <dbReference type="Proteomes" id="UP000472265"/>
    </source>
</evidence>
<evidence type="ECO:0000259" key="4">
    <source>
        <dbReference type="PROSITE" id="PS51444"/>
    </source>
</evidence>